<evidence type="ECO:0000313" key="3">
    <source>
        <dbReference type="Proteomes" id="UP000067626"/>
    </source>
</evidence>
<dbReference type="Proteomes" id="UP000067626">
    <property type="component" value="Chromosome"/>
</dbReference>
<name>A0A0K1EID0_CHOCO</name>
<dbReference type="EMBL" id="CP012159">
    <property type="protein sequence ID" value="AKT40616.1"/>
    <property type="molecule type" value="Genomic_DNA"/>
</dbReference>
<protein>
    <submittedName>
        <fullName evidence="2">Uncharacterized protein</fullName>
    </submittedName>
</protein>
<organism evidence="2 3">
    <name type="scientific">Chondromyces crocatus</name>
    <dbReference type="NCBI Taxonomy" id="52"/>
    <lineage>
        <taxon>Bacteria</taxon>
        <taxon>Pseudomonadati</taxon>
        <taxon>Myxococcota</taxon>
        <taxon>Polyangia</taxon>
        <taxon>Polyangiales</taxon>
        <taxon>Polyangiaceae</taxon>
        <taxon>Chondromyces</taxon>
    </lineage>
</organism>
<feature type="region of interest" description="Disordered" evidence="1">
    <location>
        <begin position="1"/>
        <end position="86"/>
    </location>
</feature>
<gene>
    <name evidence="2" type="ORF">CMC5_047720</name>
</gene>
<evidence type="ECO:0000256" key="1">
    <source>
        <dbReference type="SAM" id="MobiDB-lite"/>
    </source>
</evidence>
<keyword evidence="3" id="KW-1185">Reference proteome</keyword>
<feature type="compositionally biased region" description="Basic residues" evidence="1">
    <location>
        <begin position="38"/>
        <end position="50"/>
    </location>
</feature>
<accession>A0A0K1EID0</accession>
<sequence length="242" mass="26026">MARSGWIHGSGHDGTHSLRIQGHVPHPSRRSVTPALRRPTRNPHGARRFPRRDARTSRAPRKTPWLEVRGPCSPEGRPAPKFRGRCSPEGRLAPKFWGRVFLRGKGHPKDSGTVFLRGKALPEVSGTVFLRGKARAEFLGDRVPSREGSSPPRNCSKFHGRGDGVGGAAMRIAPEARELPTLRFEACARSGALAVLDPEEGAGEMPCRPCCSYFVAACAGATAYGPCAWAWPASAPASVNGP</sequence>
<dbReference type="AlphaFoldDB" id="A0A0K1EID0"/>
<evidence type="ECO:0000313" key="2">
    <source>
        <dbReference type="EMBL" id="AKT40616.1"/>
    </source>
</evidence>
<reference evidence="2 3" key="1">
    <citation type="submission" date="2015-07" db="EMBL/GenBank/DDBJ databases">
        <title>Genome analysis of myxobacterium Chondromyces crocatus Cm c5 reveals a high potential for natural compound synthesis and the genetic basis for the loss of fruiting body formation.</title>
        <authorList>
            <person name="Zaburannyi N."/>
            <person name="Bunk B."/>
            <person name="Maier J."/>
            <person name="Overmann J."/>
            <person name="Mueller R."/>
        </authorList>
    </citation>
    <scope>NUCLEOTIDE SEQUENCE [LARGE SCALE GENOMIC DNA]</scope>
    <source>
        <strain evidence="2 3">Cm c5</strain>
    </source>
</reference>
<proteinExistence type="predicted"/>
<dbReference type="KEGG" id="ccro:CMC5_047720"/>